<comment type="caution">
    <text evidence="2">The sequence shown here is derived from an EMBL/GenBank/DDBJ whole genome shotgun (WGS) entry which is preliminary data.</text>
</comment>
<gene>
    <name evidence="2" type="ORF">LPTSP1_03800</name>
</gene>
<proteinExistence type="predicted"/>
<evidence type="ECO:0000256" key="1">
    <source>
        <dbReference type="SAM" id="MobiDB-lite"/>
    </source>
</evidence>
<evidence type="ECO:0000313" key="3">
    <source>
        <dbReference type="Proteomes" id="UP000245076"/>
    </source>
</evidence>
<reference evidence="2 3" key="1">
    <citation type="submission" date="2018-02" db="EMBL/GenBank/DDBJ databases">
        <title>Novel Leptospira species isolated from soil and water in Japan.</title>
        <authorList>
            <person name="Nakao R."/>
            <person name="Masuzawa T."/>
        </authorList>
    </citation>
    <scope>NUCLEOTIDE SEQUENCE [LARGE SCALE GENOMIC DNA]</scope>
    <source>
        <strain evidence="2 3">E8</strain>
    </source>
</reference>
<sequence length="117" mass="13234">MDKIRNNESAGIKNGESSLLEKERIQEPANIRTPKVSLNAGERLPKKENPPEEIIPARLKEIRSRMNSADVPSQKESAHTEAGKSKKLRLGLRVLEEWNWENAIVRQSTKEPENGNP</sequence>
<organism evidence="2 3">
    <name type="scientific">Leptospira johnsonii</name>
    <dbReference type="NCBI Taxonomy" id="1917820"/>
    <lineage>
        <taxon>Bacteria</taxon>
        <taxon>Pseudomonadati</taxon>
        <taxon>Spirochaetota</taxon>
        <taxon>Spirochaetia</taxon>
        <taxon>Leptospirales</taxon>
        <taxon>Leptospiraceae</taxon>
        <taxon>Leptospira</taxon>
    </lineage>
</organism>
<feature type="compositionally biased region" description="Polar residues" evidence="1">
    <location>
        <begin position="65"/>
        <end position="75"/>
    </location>
</feature>
<name>A0A2P2CYD5_9LEPT</name>
<keyword evidence="3" id="KW-1185">Reference proteome</keyword>
<dbReference type="AlphaFoldDB" id="A0A2P2CYD5"/>
<feature type="region of interest" description="Disordered" evidence="1">
    <location>
        <begin position="1"/>
        <end position="86"/>
    </location>
</feature>
<dbReference type="Proteomes" id="UP000245076">
    <property type="component" value="Unassembled WGS sequence"/>
</dbReference>
<dbReference type="EMBL" id="BFAY01000005">
    <property type="protein sequence ID" value="GBF37400.1"/>
    <property type="molecule type" value="Genomic_DNA"/>
</dbReference>
<accession>A0A2P2CYD5</accession>
<evidence type="ECO:0000313" key="2">
    <source>
        <dbReference type="EMBL" id="GBF37400.1"/>
    </source>
</evidence>
<protein>
    <submittedName>
        <fullName evidence="2">Uncharacterized protein</fullName>
    </submittedName>
</protein>